<protein>
    <recommendedName>
        <fullName evidence="9">D-isomer specific 2-hydroxyacid dehydrogenase NAD-binding domain-containing protein</fullName>
    </recommendedName>
</protein>
<dbReference type="Pfam" id="PF02826">
    <property type="entry name" value="2-Hacid_dh_C"/>
    <property type="match status" value="1"/>
</dbReference>
<dbReference type="GO" id="GO:0051287">
    <property type="term" value="F:NAD binding"/>
    <property type="evidence" value="ECO:0007669"/>
    <property type="project" value="InterPro"/>
</dbReference>
<dbReference type="SUPFAM" id="SSF51735">
    <property type="entry name" value="NAD(P)-binding Rossmann-fold domains"/>
    <property type="match status" value="1"/>
</dbReference>
<evidence type="ECO:0000256" key="3">
    <source>
        <dbReference type="ARBA" id="ARBA00023027"/>
    </source>
</evidence>
<dbReference type="SUPFAM" id="SSF52283">
    <property type="entry name" value="Formate/glycerate dehydrogenase catalytic domain-like"/>
    <property type="match status" value="1"/>
</dbReference>
<dbReference type="InterPro" id="IPR050418">
    <property type="entry name" value="D-iso_2-hydroxyacid_DH_PdxB"/>
</dbReference>
<evidence type="ECO:0000256" key="4">
    <source>
        <dbReference type="RuleBase" id="RU003719"/>
    </source>
</evidence>
<name>A0A2M7W3E0_9BACT</name>
<evidence type="ECO:0000313" key="7">
    <source>
        <dbReference type="EMBL" id="PJA15714.1"/>
    </source>
</evidence>
<evidence type="ECO:0000313" key="8">
    <source>
        <dbReference type="Proteomes" id="UP000228952"/>
    </source>
</evidence>
<dbReference type="Gene3D" id="3.40.50.720">
    <property type="entry name" value="NAD(P)-binding Rossmann-like Domain"/>
    <property type="match status" value="2"/>
</dbReference>
<evidence type="ECO:0000259" key="6">
    <source>
        <dbReference type="Pfam" id="PF02826"/>
    </source>
</evidence>
<evidence type="ECO:0000256" key="2">
    <source>
        <dbReference type="ARBA" id="ARBA00023002"/>
    </source>
</evidence>
<dbReference type="InterPro" id="IPR006139">
    <property type="entry name" value="D-isomer_2_OHA_DH_cat_dom"/>
</dbReference>
<gene>
    <name evidence="7" type="ORF">COX64_00490</name>
</gene>
<dbReference type="Pfam" id="PF00389">
    <property type="entry name" value="2-Hacid_dh"/>
    <property type="match status" value="1"/>
</dbReference>
<organism evidence="7 8">
    <name type="scientific">Candidatus Dojkabacteria bacterium CG_4_10_14_0_2_um_filter_Dojkabacteria_WS6_41_15</name>
    <dbReference type="NCBI Taxonomy" id="2014249"/>
    <lineage>
        <taxon>Bacteria</taxon>
        <taxon>Candidatus Dojkabacteria</taxon>
    </lineage>
</organism>
<keyword evidence="3" id="KW-0520">NAD</keyword>
<dbReference type="PANTHER" id="PTHR43761">
    <property type="entry name" value="D-ISOMER SPECIFIC 2-HYDROXYACID DEHYDROGENASE FAMILY PROTEIN (AFU_ORTHOLOGUE AFUA_1G13630)"/>
    <property type="match status" value="1"/>
</dbReference>
<keyword evidence="2 4" id="KW-0560">Oxidoreductase</keyword>
<dbReference type="InterPro" id="IPR029752">
    <property type="entry name" value="D-isomer_DH_CS1"/>
</dbReference>
<comment type="similarity">
    <text evidence="1 4">Belongs to the D-isomer specific 2-hydroxyacid dehydrogenase family.</text>
</comment>
<dbReference type="InterPro" id="IPR036291">
    <property type="entry name" value="NAD(P)-bd_dom_sf"/>
</dbReference>
<reference evidence="8" key="1">
    <citation type="submission" date="2017-09" db="EMBL/GenBank/DDBJ databases">
        <title>Depth-based differentiation of microbial function through sediment-hosted aquifers and enrichment of novel symbionts in the deep terrestrial subsurface.</title>
        <authorList>
            <person name="Probst A.J."/>
            <person name="Ladd B."/>
            <person name="Jarett J.K."/>
            <person name="Geller-Mcgrath D.E."/>
            <person name="Sieber C.M.K."/>
            <person name="Emerson J.B."/>
            <person name="Anantharaman K."/>
            <person name="Thomas B.C."/>
            <person name="Malmstrom R."/>
            <person name="Stieglmeier M."/>
            <person name="Klingl A."/>
            <person name="Woyke T."/>
            <person name="Ryan C.M."/>
            <person name="Banfield J.F."/>
        </authorList>
    </citation>
    <scope>NUCLEOTIDE SEQUENCE [LARGE SCALE GENOMIC DNA]</scope>
</reference>
<dbReference type="EMBL" id="PFQB01000010">
    <property type="protein sequence ID" value="PJA15714.1"/>
    <property type="molecule type" value="Genomic_DNA"/>
</dbReference>
<dbReference type="PANTHER" id="PTHR43761:SF1">
    <property type="entry name" value="D-ISOMER SPECIFIC 2-HYDROXYACID DEHYDROGENASE CATALYTIC DOMAIN-CONTAINING PROTEIN-RELATED"/>
    <property type="match status" value="1"/>
</dbReference>
<dbReference type="InterPro" id="IPR006140">
    <property type="entry name" value="D-isomer_DH_NAD-bd"/>
</dbReference>
<evidence type="ECO:0000259" key="5">
    <source>
        <dbReference type="Pfam" id="PF00389"/>
    </source>
</evidence>
<feature type="domain" description="D-isomer specific 2-hydroxyacid dehydrogenase NAD-binding" evidence="6">
    <location>
        <begin position="114"/>
        <end position="253"/>
    </location>
</feature>
<sequence length="304" mass="34363">MNLIIIDKIERFNKEQLLRLKSVGNVVFPPLSQNPLSKLRPSTYIEDAVIALNPDEWRWSLTAADMQPFTTLTSICLPTTSFEWVDTAYCKQNNIIITNTPNYSTEAVAEYAIWMMFSLVRKLPLMLSGTIKNYNDLSLQTEVKGKVAGIIGLGHVGTRIAEFCDRLGMKVIYTSRTTKDTFFEKVSLDQLLKKADFIFPCFAIDKETTKLLTKKQCETINNTAYFISIISSTVFATKYLEKRVRNGTLAGLAYESPTLRRVKVNIFTPPSFAWYSKEALTRCYDLWTNTIIAAAQGKAINVVG</sequence>
<evidence type="ECO:0000256" key="1">
    <source>
        <dbReference type="ARBA" id="ARBA00005854"/>
    </source>
</evidence>
<dbReference type="GO" id="GO:0016616">
    <property type="term" value="F:oxidoreductase activity, acting on the CH-OH group of donors, NAD or NADP as acceptor"/>
    <property type="evidence" value="ECO:0007669"/>
    <property type="project" value="InterPro"/>
</dbReference>
<accession>A0A2M7W3E0</accession>
<dbReference type="AlphaFoldDB" id="A0A2M7W3E0"/>
<feature type="domain" description="D-isomer specific 2-hydroxyacid dehydrogenase catalytic" evidence="5">
    <location>
        <begin position="60"/>
        <end position="302"/>
    </location>
</feature>
<dbReference type="PROSITE" id="PS00065">
    <property type="entry name" value="D_2_HYDROXYACID_DH_1"/>
    <property type="match status" value="1"/>
</dbReference>
<dbReference type="Proteomes" id="UP000228952">
    <property type="component" value="Unassembled WGS sequence"/>
</dbReference>
<proteinExistence type="inferred from homology"/>
<evidence type="ECO:0008006" key="9">
    <source>
        <dbReference type="Google" id="ProtNLM"/>
    </source>
</evidence>
<comment type="caution">
    <text evidence="7">The sequence shown here is derived from an EMBL/GenBank/DDBJ whole genome shotgun (WGS) entry which is preliminary data.</text>
</comment>